<dbReference type="InterPro" id="IPR027417">
    <property type="entry name" value="P-loop_NTPase"/>
</dbReference>
<geneLocation type="plasmid" evidence="1 2">
    <name>unnamed4</name>
</geneLocation>
<accession>A0A8U0I2K3</accession>
<reference evidence="1 2" key="1">
    <citation type="submission" date="2022-04" db="EMBL/GenBank/DDBJ databases">
        <title>Diverse halophilic archaea isolated from saline environments.</title>
        <authorList>
            <person name="Cui H.-L."/>
        </authorList>
    </citation>
    <scope>NUCLEOTIDE SEQUENCE [LARGE SCALE GENOMIC DNA]</scope>
    <source>
        <strain evidence="1 2">XZYJT49</strain>
        <plasmid evidence="1 2">unnamed4</plasmid>
    </source>
</reference>
<evidence type="ECO:0000313" key="1">
    <source>
        <dbReference type="EMBL" id="UPV77146.1"/>
    </source>
</evidence>
<dbReference type="Gene3D" id="3.40.50.300">
    <property type="entry name" value="P-loop containing nucleotide triphosphate hydrolases"/>
    <property type="match status" value="1"/>
</dbReference>
<keyword evidence="2" id="KW-1185">Reference proteome</keyword>
<evidence type="ECO:0000313" key="2">
    <source>
        <dbReference type="Proteomes" id="UP000830729"/>
    </source>
</evidence>
<dbReference type="EMBL" id="CP096663">
    <property type="protein sequence ID" value="UPV77146.1"/>
    <property type="molecule type" value="Genomic_DNA"/>
</dbReference>
<dbReference type="Pfam" id="PF24336">
    <property type="entry name" value="DUF7504"/>
    <property type="match status" value="1"/>
</dbReference>
<dbReference type="AlphaFoldDB" id="A0A8U0I2K3"/>
<protein>
    <submittedName>
        <fullName evidence="1">Uncharacterized protein</fullName>
    </submittedName>
</protein>
<proteinExistence type="predicted"/>
<organism evidence="1 2">
    <name type="scientific">Halorussus limi</name>
    <dbReference type="NCBI Taxonomy" id="2938695"/>
    <lineage>
        <taxon>Archaea</taxon>
        <taxon>Methanobacteriati</taxon>
        <taxon>Methanobacteriota</taxon>
        <taxon>Stenosarchaea group</taxon>
        <taxon>Halobacteria</taxon>
        <taxon>Halobacteriales</taxon>
        <taxon>Haladaptataceae</taxon>
        <taxon>Halorussus</taxon>
    </lineage>
</organism>
<dbReference type="InterPro" id="IPR055927">
    <property type="entry name" value="DUF7504"/>
</dbReference>
<dbReference type="GeneID" id="72188165"/>
<dbReference type="KEGG" id="halx:M0R89_23160"/>
<dbReference type="RefSeq" id="WP_248653171.1">
    <property type="nucleotide sequence ID" value="NZ_CP096663.1"/>
</dbReference>
<gene>
    <name evidence="1" type="ORF">M0R89_23160</name>
</gene>
<dbReference type="Proteomes" id="UP000830729">
    <property type="component" value="Plasmid unnamed4"/>
</dbReference>
<sequence>MENSSQQPTDGVELTIKNFPEVLADGTTVLVAGTIDPTAYALCLRALCHYSRSADTSVVVTATENASQTISRYERVCPTSDPSKLRLVDMASKQYISAPYEDTPTISIPTPDDLERLVLAISELAEISGSITGQRHIVIRSLSPILASTPVKRVSTVLSRISGIRTPAGLGLFGLDYTAHDEETMRELARCVDGILWITKRPDDQIEFELRSTRAHLNQY</sequence>
<name>A0A8U0I2K3_9EURY</name>
<keyword evidence="1" id="KW-0614">Plasmid</keyword>